<accession>A0A5J4UPZ7</accession>
<evidence type="ECO:0000256" key="1">
    <source>
        <dbReference type="SAM" id="Phobius"/>
    </source>
</evidence>
<comment type="caution">
    <text evidence="2">The sequence shown here is derived from an EMBL/GenBank/DDBJ whole genome shotgun (WGS) entry which is preliminary data.</text>
</comment>
<evidence type="ECO:0000313" key="2">
    <source>
        <dbReference type="EMBL" id="KAA6372142.1"/>
    </source>
</evidence>
<feature type="non-terminal residue" evidence="2">
    <location>
        <position position="141"/>
    </location>
</feature>
<organism evidence="2 3">
    <name type="scientific">Streblomastix strix</name>
    <dbReference type="NCBI Taxonomy" id="222440"/>
    <lineage>
        <taxon>Eukaryota</taxon>
        <taxon>Metamonada</taxon>
        <taxon>Preaxostyla</taxon>
        <taxon>Oxymonadida</taxon>
        <taxon>Streblomastigidae</taxon>
        <taxon>Streblomastix</taxon>
    </lineage>
</organism>
<protein>
    <submittedName>
        <fullName evidence="2">Uncharacterized protein</fullName>
    </submittedName>
</protein>
<proteinExistence type="predicted"/>
<feature type="transmembrane region" description="Helical" evidence="1">
    <location>
        <begin position="93"/>
        <end position="116"/>
    </location>
</feature>
<sequence length="141" mass="15476">MAFSPMKFSLIGLFQVNLFIFHQHIWVLRLNFVVIQVLIVQLWVADYIVNSVIQDSCSGSLIKTLDDLLSLVPVGLKKVGSVGKGLVQENLEIVVFLGICQTPGMVVVSMVLVSAVPNKIDVWSRLVQTSPAMESIILVPA</sequence>
<dbReference type="Proteomes" id="UP000324800">
    <property type="component" value="Unassembled WGS sequence"/>
</dbReference>
<keyword evidence="1" id="KW-0812">Transmembrane</keyword>
<keyword evidence="1" id="KW-1133">Transmembrane helix</keyword>
<evidence type="ECO:0000313" key="3">
    <source>
        <dbReference type="Proteomes" id="UP000324800"/>
    </source>
</evidence>
<dbReference type="EMBL" id="SNRW01013857">
    <property type="protein sequence ID" value="KAA6372142.1"/>
    <property type="molecule type" value="Genomic_DNA"/>
</dbReference>
<reference evidence="2 3" key="1">
    <citation type="submission" date="2019-03" db="EMBL/GenBank/DDBJ databases">
        <title>Single cell metagenomics reveals metabolic interactions within the superorganism composed of flagellate Streblomastix strix and complex community of Bacteroidetes bacteria on its surface.</title>
        <authorList>
            <person name="Treitli S.C."/>
            <person name="Kolisko M."/>
            <person name="Husnik F."/>
            <person name="Keeling P."/>
            <person name="Hampl V."/>
        </authorList>
    </citation>
    <scope>NUCLEOTIDE SEQUENCE [LARGE SCALE GENOMIC DNA]</scope>
    <source>
        <strain evidence="2">ST1C</strain>
    </source>
</reference>
<gene>
    <name evidence="2" type="ORF">EZS28_032335</name>
</gene>
<feature type="transmembrane region" description="Helical" evidence="1">
    <location>
        <begin position="26"/>
        <end position="44"/>
    </location>
</feature>
<name>A0A5J4UPZ7_9EUKA</name>
<keyword evidence="1" id="KW-0472">Membrane</keyword>
<dbReference type="AlphaFoldDB" id="A0A5J4UPZ7"/>